<evidence type="ECO:0000313" key="7">
    <source>
        <dbReference type="EMBL" id="SEM48921.1"/>
    </source>
</evidence>
<dbReference type="GO" id="GO:0009117">
    <property type="term" value="P:nucleotide metabolic process"/>
    <property type="evidence" value="ECO:0007669"/>
    <property type="project" value="UniProtKB-UniRule"/>
</dbReference>
<dbReference type="InterPro" id="IPR024052">
    <property type="entry name" value="Phosphopentomutase_DeoB_cap_sf"/>
</dbReference>
<keyword evidence="2 4" id="KW-0479">Metal-binding</keyword>
<feature type="binding site" evidence="4">
    <location>
        <position position="346"/>
    </location>
    <ligand>
        <name>Mn(2+)</name>
        <dbReference type="ChEBI" id="CHEBI:29035"/>
        <label>2</label>
    </ligand>
</feature>
<comment type="catalytic activity">
    <reaction evidence="4">
        <text>alpha-D-ribose 1-phosphate = D-ribose 5-phosphate</text>
        <dbReference type="Rhea" id="RHEA:18793"/>
        <dbReference type="ChEBI" id="CHEBI:57720"/>
        <dbReference type="ChEBI" id="CHEBI:78346"/>
        <dbReference type="EC" id="5.4.2.7"/>
    </reaction>
</comment>
<evidence type="ECO:0000313" key="8">
    <source>
        <dbReference type="Proteomes" id="UP000199585"/>
    </source>
</evidence>
<feature type="binding site" evidence="4">
    <location>
        <position position="298"/>
    </location>
    <ligand>
        <name>Mn(2+)</name>
        <dbReference type="ChEBI" id="CHEBI:29035"/>
        <label>2</label>
    </ligand>
</feature>
<reference evidence="7 8" key="1">
    <citation type="submission" date="2016-10" db="EMBL/GenBank/DDBJ databases">
        <authorList>
            <person name="de Groot N.N."/>
        </authorList>
    </citation>
    <scope>NUCLEOTIDE SEQUENCE [LARGE SCALE GENOMIC DNA]</scope>
    <source>
        <strain evidence="7 8">DSM 16213</strain>
    </source>
</reference>
<gene>
    <name evidence="4" type="primary">deoB</name>
    <name evidence="7" type="ORF">SAMN04488003_101289</name>
</gene>
<keyword evidence="4" id="KW-0963">Cytoplasm</keyword>
<dbReference type="Pfam" id="PF01676">
    <property type="entry name" value="Metalloenzyme"/>
    <property type="match status" value="1"/>
</dbReference>
<organism evidence="7 8">
    <name type="scientific">Loktanella fryxellensis</name>
    <dbReference type="NCBI Taxonomy" id="245187"/>
    <lineage>
        <taxon>Bacteria</taxon>
        <taxon>Pseudomonadati</taxon>
        <taxon>Pseudomonadota</taxon>
        <taxon>Alphaproteobacteria</taxon>
        <taxon>Rhodobacterales</taxon>
        <taxon>Roseobacteraceae</taxon>
        <taxon>Loktanella</taxon>
    </lineage>
</organism>
<feature type="binding site" evidence="4">
    <location>
        <position position="10"/>
    </location>
    <ligand>
        <name>Mn(2+)</name>
        <dbReference type="ChEBI" id="CHEBI:29035"/>
        <label>1</label>
    </ligand>
</feature>
<feature type="binding site" evidence="4">
    <location>
        <position position="293"/>
    </location>
    <ligand>
        <name>Mn(2+)</name>
        <dbReference type="ChEBI" id="CHEBI:29035"/>
        <label>2</label>
    </ligand>
</feature>
<dbReference type="GO" id="GO:0000287">
    <property type="term" value="F:magnesium ion binding"/>
    <property type="evidence" value="ECO:0007669"/>
    <property type="project" value="UniProtKB-UniRule"/>
</dbReference>
<dbReference type="SUPFAM" id="SSF53649">
    <property type="entry name" value="Alkaline phosphatase-like"/>
    <property type="match status" value="1"/>
</dbReference>
<dbReference type="InterPro" id="IPR017850">
    <property type="entry name" value="Alkaline_phosphatase_core_sf"/>
</dbReference>
<dbReference type="RefSeq" id="WP_089897907.1">
    <property type="nucleotide sequence ID" value="NZ_FOCI01000001.1"/>
</dbReference>
<dbReference type="Gene3D" id="3.30.70.1250">
    <property type="entry name" value="Phosphopentomutase"/>
    <property type="match status" value="1"/>
</dbReference>
<evidence type="ECO:0000256" key="2">
    <source>
        <dbReference type="ARBA" id="ARBA00022723"/>
    </source>
</evidence>
<dbReference type="CDD" id="cd16009">
    <property type="entry name" value="PPM"/>
    <property type="match status" value="1"/>
</dbReference>
<dbReference type="PANTHER" id="PTHR21110:SF0">
    <property type="entry name" value="PHOSPHOPENTOMUTASE"/>
    <property type="match status" value="1"/>
</dbReference>
<keyword evidence="4" id="KW-0413">Isomerase</keyword>
<dbReference type="GO" id="GO:0006015">
    <property type="term" value="P:5-phosphoribose 1-diphosphate biosynthetic process"/>
    <property type="evidence" value="ECO:0007669"/>
    <property type="project" value="UniProtKB-UniPathway"/>
</dbReference>
<dbReference type="OrthoDB" id="9769930at2"/>
<dbReference type="GO" id="GO:0043094">
    <property type="term" value="P:metabolic compound salvage"/>
    <property type="evidence" value="ECO:0007669"/>
    <property type="project" value="UniProtKB-UniRule"/>
</dbReference>
<dbReference type="AlphaFoldDB" id="A0A1H7YSR7"/>
<feature type="domain" description="Metalloenzyme" evidence="6">
    <location>
        <begin position="3"/>
        <end position="362"/>
    </location>
</feature>
<feature type="binding site" evidence="4">
    <location>
        <position position="334"/>
    </location>
    <ligand>
        <name>Mn(2+)</name>
        <dbReference type="ChEBI" id="CHEBI:29035"/>
        <label>1</label>
    </ligand>
</feature>
<comment type="similarity">
    <text evidence="1 4">Belongs to the phosphopentomutase family.</text>
</comment>
<comment type="function">
    <text evidence="4">Isomerase that catalyzes the conversion of deoxy-ribose 1-phosphate (dRib-1-P) and ribose 1-phosphate (Rib-1-P) to deoxy-ribose 5-phosphate (dRib-5-P) and ribose 5-phosphate (Rib-5-P), respectively.</text>
</comment>
<evidence type="ECO:0000259" key="6">
    <source>
        <dbReference type="Pfam" id="PF01676"/>
    </source>
</evidence>
<dbReference type="SUPFAM" id="SSF143856">
    <property type="entry name" value="DeoB insert domain-like"/>
    <property type="match status" value="1"/>
</dbReference>
<dbReference type="GO" id="GO:0008973">
    <property type="term" value="F:phosphopentomutase activity"/>
    <property type="evidence" value="ECO:0007669"/>
    <property type="project" value="UniProtKB-UniRule"/>
</dbReference>
<name>A0A1H7YSR7_9RHOB</name>
<sequence>MTRAFLIVIDSVGIGGAPDAAEYFNGDRPDTGANTVAHIAAAGDLVVPTLDRLGLGSAVRLASGEDASGLDLSPIGAWGAATEVSRGKDTPSGHWELAGVPVPWDWTYFPDAHPAFPDDLTAVICDLAGSDGILGNCHASGTAIIDQHAAEHIRTGWPIVYTSADSVLQIAAHEEHYGLDRLLDLCQRLAPHLHAMKVGRVIARPFLGEAGHYKRTANRKDYAIAAPAPTVMEDAQAAGRRVYAVGKIGDIFSGTGIDEVRKGEDRVLMDHLSDLIASAEDGSLTFANFVEFDSLYGHRRDVAGYAGHLNWFDAALTDLLPRLGEGDLLIVTADHGNDPSWSGTDHTRERVPVLVHGIGARELGLIDFVDVAASVAAHLDIPHTGPGRSFL</sequence>
<dbReference type="EMBL" id="FOCI01000001">
    <property type="protein sequence ID" value="SEM48921.1"/>
    <property type="molecule type" value="Genomic_DNA"/>
</dbReference>
<dbReference type="InterPro" id="IPR006124">
    <property type="entry name" value="Metalloenzyme"/>
</dbReference>
<feature type="binding site" evidence="4">
    <location>
        <position position="335"/>
    </location>
    <ligand>
        <name>Mn(2+)</name>
        <dbReference type="ChEBI" id="CHEBI:29035"/>
        <label>1</label>
    </ligand>
</feature>
<dbReference type="Gene3D" id="3.40.720.10">
    <property type="entry name" value="Alkaline Phosphatase, subunit A"/>
    <property type="match status" value="1"/>
</dbReference>
<dbReference type="PIRSF" id="PIRSF001491">
    <property type="entry name" value="Ppentomutase"/>
    <property type="match status" value="1"/>
</dbReference>
<comment type="pathway">
    <text evidence="4">Carbohydrate degradation; 2-deoxy-D-ribose 1-phosphate degradation; D-glyceraldehyde 3-phosphate and acetaldehyde from 2-deoxy-alpha-D-ribose 1-phosphate: step 1/2.</text>
</comment>
<dbReference type="EC" id="5.4.2.7" evidence="4 5"/>
<dbReference type="UniPathway" id="UPA00087">
    <property type="reaction ID" value="UER00173"/>
</dbReference>
<dbReference type="NCBIfam" id="NF003766">
    <property type="entry name" value="PRK05362.1"/>
    <property type="match status" value="1"/>
</dbReference>
<comment type="catalytic activity">
    <reaction evidence="4">
        <text>2-deoxy-alpha-D-ribose 1-phosphate = 2-deoxy-D-ribose 5-phosphate</text>
        <dbReference type="Rhea" id="RHEA:27658"/>
        <dbReference type="ChEBI" id="CHEBI:57259"/>
        <dbReference type="ChEBI" id="CHEBI:62877"/>
        <dbReference type="EC" id="5.4.2.7"/>
    </reaction>
</comment>
<evidence type="ECO:0000256" key="3">
    <source>
        <dbReference type="ARBA" id="ARBA00023211"/>
    </source>
</evidence>
<dbReference type="Proteomes" id="UP000199585">
    <property type="component" value="Unassembled WGS sequence"/>
</dbReference>
<evidence type="ECO:0000256" key="4">
    <source>
        <dbReference type="HAMAP-Rule" id="MF_00740"/>
    </source>
</evidence>
<dbReference type="NCBIfam" id="TIGR01696">
    <property type="entry name" value="deoB"/>
    <property type="match status" value="1"/>
</dbReference>
<dbReference type="PANTHER" id="PTHR21110">
    <property type="entry name" value="PHOSPHOPENTOMUTASE"/>
    <property type="match status" value="1"/>
</dbReference>
<keyword evidence="8" id="KW-1185">Reference proteome</keyword>
<proteinExistence type="inferred from homology"/>
<evidence type="ECO:0000256" key="5">
    <source>
        <dbReference type="NCBIfam" id="TIGR01696"/>
    </source>
</evidence>
<keyword evidence="3 4" id="KW-0464">Manganese</keyword>
<comment type="cofactor">
    <cofactor evidence="4">
        <name>Mn(2+)</name>
        <dbReference type="ChEBI" id="CHEBI:29035"/>
    </cofactor>
    <text evidence="4">Binds 2 manganese ions.</text>
</comment>
<accession>A0A1H7YSR7</accession>
<dbReference type="GO" id="GO:0006018">
    <property type="term" value="P:2-deoxyribose 1-phosphate catabolic process"/>
    <property type="evidence" value="ECO:0007669"/>
    <property type="project" value="UniProtKB-UniRule"/>
</dbReference>
<dbReference type="GO" id="GO:0005829">
    <property type="term" value="C:cytosol"/>
    <property type="evidence" value="ECO:0007669"/>
    <property type="project" value="TreeGrafter"/>
</dbReference>
<dbReference type="HAMAP" id="MF_00740">
    <property type="entry name" value="Phosphopentomut"/>
    <property type="match status" value="1"/>
</dbReference>
<dbReference type="GO" id="GO:0030145">
    <property type="term" value="F:manganese ion binding"/>
    <property type="evidence" value="ECO:0007669"/>
    <property type="project" value="UniProtKB-UniRule"/>
</dbReference>
<comment type="subcellular location">
    <subcellularLocation>
        <location evidence="4">Cytoplasm</location>
    </subcellularLocation>
</comment>
<dbReference type="InterPro" id="IPR010045">
    <property type="entry name" value="DeoB"/>
</dbReference>
<protein>
    <recommendedName>
        <fullName evidence="4 5">Phosphopentomutase</fullName>
        <ecNumber evidence="4 5">5.4.2.7</ecNumber>
    </recommendedName>
    <alternativeName>
        <fullName evidence="4">Phosphodeoxyribomutase</fullName>
    </alternativeName>
</protein>
<dbReference type="STRING" id="245187.SAMN04488003_101289"/>
<evidence type="ECO:0000256" key="1">
    <source>
        <dbReference type="ARBA" id="ARBA00010373"/>
    </source>
</evidence>